<dbReference type="PANTHER" id="PTHR30269">
    <property type="entry name" value="TRANSMEMBRANE PROTEIN YFCA"/>
    <property type="match status" value="1"/>
</dbReference>
<keyword evidence="4 8" id="KW-1003">Cell membrane</keyword>
<dbReference type="PANTHER" id="PTHR30269:SF23">
    <property type="entry name" value="MEMBRANE TRANSPORTER PROTEIN YDHB-RELATED"/>
    <property type="match status" value="1"/>
</dbReference>
<evidence type="ECO:0000256" key="5">
    <source>
        <dbReference type="ARBA" id="ARBA00022692"/>
    </source>
</evidence>
<feature type="transmembrane region" description="Helical" evidence="8">
    <location>
        <begin position="47"/>
        <end position="67"/>
    </location>
</feature>
<feature type="transmembrane region" description="Helical" evidence="8">
    <location>
        <begin position="134"/>
        <end position="162"/>
    </location>
</feature>
<evidence type="ECO:0000256" key="6">
    <source>
        <dbReference type="ARBA" id="ARBA00022989"/>
    </source>
</evidence>
<dbReference type="GO" id="GO:0005886">
    <property type="term" value="C:plasma membrane"/>
    <property type="evidence" value="ECO:0007669"/>
    <property type="project" value="UniProtKB-SubCell"/>
</dbReference>
<dbReference type="InterPro" id="IPR002781">
    <property type="entry name" value="TM_pro_TauE-like"/>
</dbReference>
<dbReference type="EMBL" id="CP120682">
    <property type="protein sequence ID" value="WKN34231.1"/>
    <property type="molecule type" value="Genomic_DNA"/>
</dbReference>
<feature type="transmembrane region" description="Helical" evidence="8">
    <location>
        <begin position="230"/>
        <end position="246"/>
    </location>
</feature>
<gene>
    <name evidence="9" type="ORF">K4G66_17780</name>
</gene>
<feature type="transmembrane region" description="Helical" evidence="8">
    <location>
        <begin position="203"/>
        <end position="223"/>
    </location>
</feature>
<evidence type="ECO:0000256" key="2">
    <source>
        <dbReference type="ARBA" id="ARBA00009142"/>
    </source>
</evidence>
<evidence type="ECO:0000256" key="7">
    <source>
        <dbReference type="ARBA" id="ARBA00023136"/>
    </source>
</evidence>
<evidence type="ECO:0000256" key="8">
    <source>
        <dbReference type="RuleBase" id="RU363041"/>
    </source>
</evidence>
<reference evidence="9" key="2">
    <citation type="journal article" date="2024" name="Antonie Van Leeuwenhoek">
        <title>Roseihalotalea indica gen. nov., sp. nov., a halophilic Bacteroidetes from mesopelagic Southwest Indian Ocean with higher carbohydrate metabolic potential.</title>
        <authorList>
            <person name="Chen B."/>
            <person name="Zhang M."/>
            <person name="Lin D."/>
            <person name="Ye J."/>
            <person name="Tang K."/>
        </authorList>
    </citation>
    <scope>NUCLEOTIDE SEQUENCE</scope>
    <source>
        <strain evidence="9">TK19036</strain>
    </source>
</reference>
<name>A0AA49GL82_9BACT</name>
<protein>
    <recommendedName>
        <fullName evidence="8">Probable membrane transporter protein</fullName>
    </recommendedName>
</protein>
<sequence>MELSALTPFEWCLIIFCAMLVGISKAGVSGAGLVVIPLLASIFGGKLSAGFLLPMLSVADILAVRYYNRHAQWSYLVKLFPWTLAGITLGVWFGDVISDQQFKVAIGIIIFICLVMMVWQDARKKRLAVPNHWWISALTGLVGGFATMIGNAAGPIMAIYLLSMHLPKNHYIGTAAWFFLIINLLKIPLHAFIWQTITLDSLTINAAMIPAIAVGAFFGFQIVRFFPERLYRAFIILSTAISAFFLF</sequence>
<feature type="transmembrane region" description="Helical" evidence="8">
    <location>
        <begin position="174"/>
        <end position="197"/>
    </location>
</feature>
<evidence type="ECO:0000256" key="4">
    <source>
        <dbReference type="ARBA" id="ARBA00022475"/>
    </source>
</evidence>
<evidence type="ECO:0000256" key="1">
    <source>
        <dbReference type="ARBA" id="ARBA00004651"/>
    </source>
</evidence>
<proteinExistence type="inferred from homology"/>
<feature type="transmembrane region" description="Helical" evidence="8">
    <location>
        <begin position="13"/>
        <end position="40"/>
    </location>
</feature>
<keyword evidence="5 8" id="KW-0812">Transmembrane</keyword>
<keyword evidence="7 8" id="KW-0472">Membrane</keyword>
<feature type="transmembrane region" description="Helical" evidence="8">
    <location>
        <begin position="104"/>
        <end position="122"/>
    </location>
</feature>
<comment type="subcellular location">
    <subcellularLocation>
        <location evidence="1 8">Cell membrane</location>
        <topology evidence="1 8">Multi-pass membrane protein</topology>
    </subcellularLocation>
</comment>
<feature type="transmembrane region" description="Helical" evidence="8">
    <location>
        <begin position="79"/>
        <end position="97"/>
    </location>
</feature>
<organism evidence="9">
    <name type="scientific">Roseihalotalea indica</name>
    <dbReference type="NCBI Taxonomy" id="2867963"/>
    <lineage>
        <taxon>Bacteria</taxon>
        <taxon>Pseudomonadati</taxon>
        <taxon>Bacteroidota</taxon>
        <taxon>Cytophagia</taxon>
        <taxon>Cytophagales</taxon>
        <taxon>Catalimonadaceae</taxon>
        <taxon>Roseihalotalea</taxon>
    </lineage>
</organism>
<dbReference type="AlphaFoldDB" id="A0AA49GL82"/>
<comment type="similarity">
    <text evidence="2 8">Belongs to the 4-toluene sulfonate uptake permease (TSUP) (TC 2.A.102) family.</text>
</comment>
<accession>A0AA49GL82</accession>
<keyword evidence="3" id="KW-0813">Transport</keyword>
<keyword evidence="6 8" id="KW-1133">Transmembrane helix</keyword>
<reference evidence="9" key="1">
    <citation type="journal article" date="2023" name="Comput. Struct. Biotechnol. J.">
        <title>Discovery of a novel marine Bacteroidetes with a rich repertoire of carbohydrate-active enzymes.</title>
        <authorList>
            <person name="Chen B."/>
            <person name="Liu G."/>
            <person name="Chen Q."/>
            <person name="Wang H."/>
            <person name="Liu L."/>
            <person name="Tang K."/>
        </authorList>
    </citation>
    <scope>NUCLEOTIDE SEQUENCE</scope>
    <source>
        <strain evidence="9">TK19036</strain>
    </source>
</reference>
<dbReference type="Pfam" id="PF01925">
    <property type="entry name" value="TauE"/>
    <property type="match status" value="1"/>
</dbReference>
<dbReference type="InterPro" id="IPR052017">
    <property type="entry name" value="TSUP"/>
</dbReference>
<evidence type="ECO:0000256" key="3">
    <source>
        <dbReference type="ARBA" id="ARBA00022448"/>
    </source>
</evidence>
<evidence type="ECO:0000313" key="9">
    <source>
        <dbReference type="EMBL" id="WKN34231.1"/>
    </source>
</evidence>